<dbReference type="Proteomes" id="UP000323000">
    <property type="component" value="Chromosome 2"/>
</dbReference>
<dbReference type="EMBL" id="VAHF01000002">
    <property type="protein sequence ID" value="TXG68691.1"/>
    <property type="molecule type" value="Genomic_DNA"/>
</dbReference>
<evidence type="ECO:0000313" key="2">
    <source>
        <dbReference type="Proteomes" id="UP000323000"/>
    </source>
</evidence>
<proteinExistence type="predicted"/>
<sequence length="134" mass="15561">MNVMVPSEVRETTPSPLSNLEVLNFVCYDRPTVFTIAKVVDSLLWFAPHTKTISVDKDEFSFEFRFTYKKQLIYEGEIVSCCKSLPISCWHHCVEAVKVVFKEGSNKIRYTLKGADIWEQIVTLCEVWQRMKST</sequence>
<dbReference type="OrthoDB" id="1534647at2759"/>
<evidence type="ECO:0000313" key="1">
    <source>
        <dbReference type="EMBL" id="TXG68691.1"/>
    </source>
</evidence>
<reference evidence="2" key="1">
    <citation type="journal article" date="2019" name="Gigascience">
        <title>De novo genome assembly of the endangered Acer yangbiense, a plant species with extremely small populations endemic to Yunnan Province, China.</title>
        <authorList>
            <person name="Yang J."/>
            <person name="Wariss H.M."/>
            <person name="Tao L."/>
            <person name="Zhang R."/>
            <person name="Yun Q."/>
            <person name="Hollingsworth P."/>
            <person name="Dao Z."/>
            <person name="Luo G."/>
            <person name="Guo H."/>
            <person name="Ma Y."/>
            <person name="Sun W."/>
        </authorList>
    </citation>
    <scope>NUCLEOTIDE SEQUENCE [LARGE SCALE GENOMIC DNA]</scope>
    <source>
        <strain evidence="2">cv. Malutang</strain>
    </source>
</reference>
<dbReference type="AlphaFoldDB" id="A0A5C7IHT4"/>
<name>A0A5C7IHT4_9ROSI</name>
<accession>A0A5C7IHT4</accession>
<gene>
    <name evidence="1" type="ORF">EZV62_003626</name>
</gene>
<organism evidence="1 2">
    <name type="scientific">Acer yangbiense</name>
    <dbReference type="NCBI Taxonomy" id="1000413"/>
    <lineage>
        <taxon>Eukaryota</taxon>
        <taxon>Viridiplantae</taxon>
        <taxon>Streptophyta</taxon>
        <taxon>Embryophyta</taxon>
        <taxon>Tracheophyta</taxon>
        <taxon>Spermatophyta</taxon>
        <taxon>Magnoliopsida</taxon>
        <taxon>eudicotyledons</taxon>
        <taxon>Gunneridae</taxon>
        <taxon>Pentapetalae</taxon>
        <taxon>rosids</taxon>
        <taxon>malvids</taxon>
        <taxon>Sapindales</taxon>
        <taxon>Sapindaceae</taxon>
        <taxon>Hippocastanoideae</taxon>
        <taxon>Acereae</taxon>
        <taxon>Acer</taxon>
    </lineage>
</organism>
<keyword evidence="2" id="KW-1185">Reference proteome</keyword>
<comment type="caution">
    <text evidence="1">The sequence shown here is derived from an EMBL/GenBank/DDBJ whole genome shotgun (WGS) entry which is preliminary data.</text>
</comment>
<protein>
    <submittedName>
        <fullName evidence="1">Uncharacterized protein</fullName>
    </submittedName>
</protein>